<dbReference type="AlphaFoldDB" id="A0AAD8WI27"/>
<dbReference type="EMBL" id="JAUUTY010000003">
    <property type="protein sequence ID" value="KAK1662546.1"/>
    <property type="molecule type" value="Genomic_DNA"/>
</dbReference>
<comment type="caution">
    <text evidence="2">The sequence shown here is derived from an EMBL/GenBank/DDBJ whole genome shotgun (WGS) entry which is preliminary data.</text>
</comment>
<evidence type="ECO:0008006" key="4">
    <source>
        <dbReference type="Google" id="ProtNLM"/>
    </source>
</evidence>
<name>A0AAD8WI27_LOLMU</name>
<sequence>MGSSPAASVATTAALTVSTMPAVNSSSSGSAVSAPAAPVVSLASAITIKLTGENYLFWRAQVAPLLRSHLLMGYVDGTKPCPAAEIAVSNGEATVQQPNPAYSLWVQQDQSILSAFVSSMTEGVVGMILFAATAREAWETLSGAFASVSIARSSGIRQQMSDLKKNNLSVNDRIADARYRDMAGSKGKSFTMRHCFDVLYLQWQLRDESSTKERLRWLRSATGTRRRAKRPDRRREKGRPRRGSSSREAALLRDKFDQMMKSKEVIAAKTLETKLVIIETKKEVSLAKLEASKQGTRPSWRR</sequence>
<keyword evidence="3" id="KW-1185">Reference proteome</keyword>
<evidence type="ECO:0000313" key="3">
    <source>
        <dbReference type="Proteomes" id="UP001231189"/>
    </source>
</evidence>
<reference evidence="2" key="1">
    <citation type="submission" date="2023-07" db="EMBL/GenBank/DDBJ databases">
        <title>A chromosome-level genome assembly of Lolium multiflorum.</title>
        <authorList>
            <person name="Chen Y."/>
            <person name="Copetti D."/>
            <person name="Kolliker R."/>
            <person name="Studer B."/>
        </authorList>
    </citation>
    <scope>NUCLEOTIDE SEQUENCE</scope>
    <source>
        <strain evidence="2">02402/16</strain>
        <tissue evidence="2">Leaf</tissue>
    </source>
</reference>
<dbReference type="Proteomes" id="UP001231189">
    <property type="component" value="Unassembled WGS sequence"/>
</dbReference>
<protein>
    <recommendedName>
        <fullName evidence="4">Retrotransposon Copia-like N-terminal domain-containing protein</fullName>
    </recommendedName>
</protein>
<feature type="compositionally biased region" description="Basic residues" evidence="1">
    <location>
        <begin position="224"/>
        <end position="244"/>
    </location>
</feature>
<dbReference type="PANTHER" id="PTHR47481:SF31">
    <property type="entry name" value="OS01G0873500 PROTEIN"/>
    <property type="match status" value="1"/>
</dbReference>
<evidence type="ECO:0000313" key="2">
    <source>
        <dbReference type="EMBL" id="KAK1662546.1"/>
    </source>
</evidence>
<gene>
    <name evidence="2" type="ORF">QYE76_050705</name>
</gene>
<feature type="region of interest" description="Disordered" evidence="1">
    <location>
        <begin position="220"/>
        <end position="249"/>
    </location>
</feature>
<proteinExistence type="predicted"/>
<dbReference type="PANTHER" id="PTHR47481">
    <property type="match status" value="1"/>
</dbReference>
<organism evidence="2 3">
    <name type="scientific">Lolium multiflorum</name>
    <name type="common">Italian ryegrass</name>
    <name type="synonym">Lolium perenne subsp. multiflorum</name>
    <dbReference type="NCBI Taxonomy" id="4521"/>
    <lineage>
        <taxon>Eukaryota</taxon>
        <taxon>Viridiplantae</taxon>
        <taxon>Streptophyta</taxon>
        <taxon>Embryophyta</taxon>
        <taxon>Tracheophyta</taxon>
        <taxon>Spermatophyta</taxon>
        <taxon>Magnoliopsida</taxon>
        <taxon>Liliopsida</taxon>
        <taxon>Poales</taxon>
        <taxon>Poaceae</taxon>
        <taxon>BOP clade</taxon>
        <taxon>Pooideae</taxon>
        <taxon>Poodae</taxon>
        <taxon>Poeae</taxon>
        <taxon>Poeae Chloroplast Group 2 (Poeae type)</taxon>
        <taxon>Loliodinae</taxon>
        <taxon>Loliinae</taxon>
        <taxon>Lolium</taxon>
    </lineage>
</organism>
<evidence type="ECO:0000256" key="1">
    <source>
        <dbReference type="SAM" id="MobiDB-lite"/>
    </source>
</evidence>
<accession>A0AAD8WI27</accession>